<comment type="caution">
    <text evidence="2">The sequence shown here is derived from an EMBL/GenBank/DDBJ whole genome shotgun (WGS) entry which is preliminary data.</text>
</comment>
<name>A0ABS5YBK6_9GAMM</name>
<evidence type="ECO:0000313" key="3">
    <source>
        <dbReference type="Proteomes" id="UP000811282"/>
    </source>
</evidence>
<dbReference type="Pfam" id="PF05258">
    <property type="entry name" value="DciA"/>
    <property type="match status" value="1"/>
</dbReference>
<reference evidence="2 3" key="1">
    <citation type="journal article" date="2021" name="Genome Biol. Evol.">
        <title>The evolution of interdependence in a four-way mealybug symbiosis.</title>
        <authorList>
            <person name="Garber A.I."/>
            <person name="Kupper M."/>
            <person name="Laetsch D.R."/>
            <person name="Weldon S.R."/>
            <person name="Ladinsky M.S."/>
            <person name="Bjorkman P.J."/>
            <person name="McCutcheon J.P."/>
        </authorList>
    </citation>
    <scope>NUCLEOTIDE SEQUENCE [LARGE SCALE GENOMIC DNA]</scope>
    <source>
        <strain evidence="2">SOD</strain>
    </source>
</reference>
<accession>A0ABS5YBK6</accession>
<keyword evidence="3" id="KW-1185">Reference proteome</keyword>
<organism evidence="2 3">
    <name type="scientific">Candidatus Sodalis endolongispinus</name>
    <dbReference type="NCBI Taxonomy" id="2812662"/>
    <lineage>
        <taxon>Bacteria</taxon>
        <taxon>Pseudomonadati</taxon>
        <taxon>Pseudomonadota</taxon>
        <taxon>Gammaproteobacteria</taxon>
        <taxon>Enterobacterales</taxon>
        <taxon>Bruguierivoracaceae</taxon>
        <taxon>Sodalis</taxon>
    </lineage>
</organism>
<gene>
    <name evidence="2" type="ORF">JZM24_10075</name>
</gene>
<dbReference type="Proteomes" id="UP000811282">
    <property type="component" value="Unassembled WGS sequence"/>
</dbReference>
<evidence type="ECO:0000256" key="1">
    <source>
        <dbReference type="SAM" id="MobiDB-lite"/>
    </source>
</evidence>
<dbReference type="InterPro" id="IPR007922">
    <property type="entry name" value="DciA-like"/>
</dbReference>
<dbReference type="RefSeq" id="WP_215669541.1">
    <property type="nucleotide sequence ID" value="NZ_JAFJYC010000001.1"/>
</dbReference>
<proteinExistence type="predicted"/>
<protein>
    <submittedName>
        <fullName evidence="2">DUF721 domain-containing protein</fullName>
    </submittedName>
</protein>
<evidence type="ECO:0000313" key="2">
    <source>
        <dbReference type="EMBL" id="MBT9432391.1"/>
    </source>
</evidence>
<dbReference type="EMBL" id="JAFJYC010000001">
    <property type="protein sequence ID" value="MBT9432391.1"/>
    <property type="molecule type" value="Genomic_DNA"/>
</dbReference>
<feature type="region of interest" description="Disordered" evidence="1">
    <location>
        <begin position="111"/>
        <end position="140"/>
    </location>
</feature>
<sequence>MRDSRPHPIDSLFSDAAETGRVSLSKIQQRAILLLKLNRAVNALLPAPLRPWCRVANVSQGVLVLETANASWKMRLRYEQPQILSALRAQILPSLSSIDIRINPGLARKQELNAQNNDSGRQHGRPLGEKPRRLSVQSAASIRHVAARSEGKLKNALERLAELAGESADPALRGK</sequence>